<proteinExistence type="predicted"/>
<dbReference type="RefSeq" id="WP_135286061.1">
    <property type="nucleotide sequence ID" value="NZ_SMLL01000006.1"/>
</dbReference>
<dbReference type="Proteomes" id="UP000297564">
    <property type="component" value="Unassembled WGS sequence"/>
</dbReference>
<feature type="region of interest" description="Disordered" evidence="1">
    <location>
        <begin position="176"/>
        <end position="227"/>
    </location>
</feature>
<evidence type="ECO:0000313" key="2">
    <source>
        <dbReference type="EMBL" id="TFY97835.1"/>
    </source>
</evidence>
<feature type="compositionally biased region" description="Low complexity" evidence="1">
    <location>
        <begin position="176"/>
        <end position="186"/>
    </location>
</feature>
<gene>
    <name evidence="2" type="ORF">EZ242_15340</name>
</gene>
<sequence length="227" mass="23448">MSDSQNFSGFGQFVPGFDFLQNLAKGASEAMPQMPTLSSWIAPTLSVEELDKRISELRAVLFWLEQNQKALGATIQALEVQKMTLATLKGMDLTLADLAEAMKVKPAPASPAAPAPTEAAADAAGTEKKGATRAAGGAKSEPAQVVDPVQWWTALTHQFQQIAANALQQGAQAAAAAAPATTGQPQGRAEGSPAPGEGQGAVAAKPRAPAARKRASTRPPGKRSKLA</sequence>
<dbReference type="AlphaFoldDB" id="A0A4Z0BER2"/>
<accession>A0A4Z0BER2</accession>
<evidence type="ECO:0000313" key="3">
    <source>
        <dbReference type="Proteomes" id="UP000297564"/>
    </source>
</evidence>
<comment type="caution">
    <text evidence="2">The sequence shown here is derived from an EMBL/GenBank/DDBJ whole genome shotgun (WGS) entry which is preliminary data.</text>
</comment>
<name>A0A4Z0BER2_9BURK</name>
<dbReference type="NCBIfam" id="NF043076">
    <property type="entry name" value="PHA_gran_PhaM"/>
    <property type="match status" value="1"/>
</dbReference>
<organism evidence="2 3">
    <name type="scientific">Ramlibacter rhizophilus</name>
    <dbReference type="NCBI Taxonomy" id="1781167"/>
    <lineage>
        <taxon>Bacteria</taxon>
        <taxon>Pseudomonadati</taxon>
        <taxon>Pseudomonadota</taxon>
        <taxon>Betaproteobacteria</taxon>
        <taxon>Burkholderiales</taxon>
        <taxon>Comamonadaceae</taxon>
        <taxon>Ramlibacter</taxon>
    </lineage>
</organism>
<dbReference type="InterPro" id="IPR050026">
    <property type="entry name" value="PHA_gran_PhaM_N"/>
</dbReference>
<reference evidence="2 3" key="1">
    <citation type="submission" date="2019-03" db="EMBL/GenBank/DDBJ databases">
        <title>Ramlibacter rhizophilus CCTCC AB2015357, whole genome shotgun sequence.</title>
        <authorList>
            <person name="Zhang X."/>
            <person name="Feng G."/>
            <person name="Zhu H."/>
        </authorList>
    </citation>
    <scope>NUCLEOTIDE SEQUENCE [LARGE SCALE GENOMIC DNA]</scope>
    <source>
        <strain evidence="2 3">CCTCC AB2015357</strain>
    </source>
</reference>
<feature type="region of interest" description="Disordered" evidence="1">
    <location>
        <begin position="107"/>
        <end position="143"/>
    </location>
</feature>
<evidence type="ECO:0000256" key="1">
    <source>
        <dbReference type="SAM" id="MobiDB-lite"/>
    </source>
</evidence>
<keyword evidence="3" id="KW-1185">Reference proteome</keyword>
<dbReference type="EMBL" id="SMLL01000006">
    <property type="protein sequence ID" value="TFY97835.1"/>
    <property type="molecule type" value="Genomic_DNA"/>
</dbReference>
<dbReference type="OrthoDB" id="8566581at2"/>
<feature type="compositionally biased region" description="Basic residues" evidence="1">
    <location>
        <begin position="210"/>
        <end position="227"/>
    </location>
</feature>
<feature type="compositionally biased region" description="Low complexity" evidence="1">
    <location>
        <begin position="115"/>
        <end position="124"/>
    </location>
</feature>
<protein>
    <submittedName>
        <fullName evidence="2">Uncharacterized protein</fullName>
    </submittedName>
</protein>